<reference evidence="1" key="1">
    <citation type="journal article" date="2021" name="mSystems">
        <title>Bacteria and Archaea Synergistically Convert Glycine Betaine to Biogenic Methane in the Formosa Cold Seep of the South China Sea.</title>
        <authorList>
            <person name="Li L."/>
            <person name="Zhang W."/>
            <person name="Zhang S."/>
            <person name="Song L."/>
            <person name="Sun Q."/>
            <person name="Zhang H."/>
            <person name="Xiang H."/>
            <person name="Dong X."/>
        </authorList>
    </citation>
    <scope>NUCLEOTIDE SEQUENCE</scope>
    <source>
        <strain evidence="1">ZWT</strain>
    </source>
</reference>
<protein>
    <submittedName>
        <fullName evidence="1">Uncharacterized protein</fullName>
    </submittedName>
</protein>
<organism evidence="1 2">
    <name type="scientific">Oceanirhabdus seepicola</name>
    <dbReference type="NCBI Taxonomy" id="2828781"/>
    <lineage>
        <taxon>Bacteria</taxon>
        <taxon>Bacillati</taxon>
        <taxon>Bacillota</taxon>
        <taxon>Clostridia</taxon>
        <taxon>Eubacteriales</taxon>
        <taxon>Clostridiaceae</taxon>
        <taxon>Oceanirhabdus</taxon>
    </lineage>
</organism>
<keyword evidence="2" id="KW-1185">Reference proteome</keyword>
<dbReference type="Proteomes" id="UP001056429">
    <property type="component" value="Unassembled WGS sequence"/>
</dbReference>
<proteinExistence type="predicted"/>
<gene>
    <name evidence="1" type="ORF">KDK92_08830</name>
</gene>
<evidence type="ECO:0000313" key="2">
    <source>
        <dbReference type="Proteomes" id="UP001056429"/>
    </source>
</evidence>
<dbReference type="RefSeq" id="WP_250858864.1">
    <property type="nucleotide sequence ID" value="NZ_JAGSOJ010000002.1"/>
</dbReference>
<name>A0A9J6NZH1_9CLOT</name>
<dbReference type="AlphaFoldDB" id="A0A9J6NZH1"/>
<evidence type="ECO:0000313" key="1">
    <source>
        <dbReference type="EMBL" id="MCM1989842.1"/>
    </source>
</evidence>
<accession>A0A9J6NZH1</accession>
<dbReference type="EMBL" id="JAGSOJ010000002">
    <property type="protein sequence ID" value="MCM1989842.1"/>
    <property type="molecule type" value="Genomic_DNA"/>
</dbReference>
<sequence length="387" mass="45095">MNKKKIIYFLSLLLFICFFSNLTTYSYVNINDTVVEAFNTNTTSTISDDILSKKFMLQTTPIGSEWHYTDAHGGNLFLVLNNIEKTKGITTRISFRGAYSECELFSIYGETLYFEINFLIYKNKIFQKVWDSKSNSSITSLIHSIEDFSPKKISLNFNEKLATFSLEYIFLSEECVLKNMITDEICKNYMLGEKVLFSKQNDISMDWYRGIDTLEDEYYSNGAHHTILMMLDWLYSNKQDFKHRPIYMFGENDMLTDESVKDAISVYSEYSIYTPINVTEELITHNLNEGYILILKINPENIAHETNMKSHKGIYYYGKDHYIIIKGFAQIDNSLYFTAYDPHSLYEQYDDGSYKGKDRFYRASDILDTINNTGTNVYVIKTPKTNG</sequence>
<comment type="caution">
    <text evidence="1">The sequence shown here is derived from an EMBL/GenBank/DDBJ whole genome shotgun (WGS) entry which is preliminary data.</text>
</comment>
<reference evidence="1" key="2">
    <citation type="submission" date="2021-04" db="EMBL/GenBank/DDBJ databases">
        <authorList>
            <person name="Dong X."/>
        </authorList>
    </citation>
    <scope>NUCLEOTIDE SEQUENCE</scope>
    <source>
        <strain evidence="1">ZWT</strain>
    </source>
</reference>